<proteinExistence type="predicted"/>
<dbReference type="InterPro" id="IPR006158">
    <property type="entry name" value="Cobalamin-bd"/>
</dbReference>
<dbReference type="PANTHER" id="PTHR45833">
    <property type="entry name" value="METHIONINE SYNTHASE"/>
    <property type="match status" value="1"/>
</dbReference>
<dbReference type="InterPro" id="IPR003759">
    <property type="entry name" value="Cbl-bd_cap"/>
</dbReference>
<evidence type="ECO:0000259" key="3">
    <source>
        <dbReference type="PROSITE" id="PS51332"/>
    </source>
</evidence>
<dbReference type="Gene3D" id="3.40.50.280">
    <property type="entry name" value="Cobalamin-binding domain"/>
    <property type="match status" value="1"/>
</dbReference>
<evidence type="ECO:0000256" key="1">
    <source>
        <dbReference type="ARBA" id="ARBA00022723"/>
    </source>
</evidence>
<dbReference type="GO" id="GO:0031419">
    <property type="term" value="F:cobalamin binding"/>
    <property type="evidence" value="ECO:0007669"/>
    <property type="project" value="InterPro"/>
</dbReference>
<keyword evidence="2" id="KW-0170">Cobalt</keyword>
<gene>
    <name evidence="4" type="ORF">KDA27_02345</name>
</gene>
<dbReference type="EMBL" id="JAGQHS010000006">
    <property type="protein sequence ID" value="MCA9754615.1"/>
    <property type="molecule type" value="Genomic_DNA"/>
</dbReference>
<dbReference type="PANTHER" id="PTHR45833:SF1">
    <property type="entry name" value="METHIONINE SYNTHASE"/>
    <property type="match status" value="1"/>
</dbReference>
<dbReference type="GO" id="GO:0050667">
    <property type="term" value="P:homocysteine metabolic process"/>
    <property type="evidence" value="ECO:0007669"/>
    <property type="project" value="TreeGrafter"/>
</dbReference>
<keyword evidence="1" id="KW-0479">Metal-binding</keyword>
<dbReference type="PROSITE" id="PS51332">
    <property type="entry name" value="B12_BINDING"/>
    <property type="match status" value="1"/>
</dbReference>
<dbReference type="Proteomes" id="UP000739538">
    <property type="component" value="Unassembled WGS sequence"/>
</dbReference>
<dbReference type="InterPro" id="IPR036724">
    <property type="entry name" value="Cobalamin-bd_sf"/>
</dbReference>
<dbReference type="SUPFAM" id="SSF52242">
    <property type="entry name" value="Cobalamin (vitamin B12)-binding domain"/>
    <property type="match status" value="1"/>
</dbReference>
<evidence type="ECO:0000313" key="5">
    <source>
        <dbReference type="Proteomes" id="UP000739538"/>
    </source>
</evidence>
<dbReference type="InterPro" id="IPR036594">
    <property type="entry name" value="Meth_synthase_dom"/>
</dbReference>
<dbReference type="GO" id="GO:0046872">
    <property type="term" value="F:metal ion binding"/>
    <property type="evidence" value="ECO:0007669"/>
    <property type="project" value="UniProtKB-KW"/>
</dbReference>
<feature type="domain" description="B12-binding" evidence="3">
    <location>
        <begin position="241"/>
        <end position="367"/>
    </location>
</feature>
<dbReference type="GO" id="GO:0046653">
    <property type="term" value="P:tetrahydrofolate metabolic process"/>
    <property type="evidence" value="ECO:0007669"/>
    <property type="project" value="TreeGrafter"/>
</dbReference>
<dbReference type="GO" id="GO:0008705">
    <property type="term" value="F:methionine synthase activity"/>
    <property type="evidence" value="ECO:0007669"/>
    <property type="project" value="TreeGrafter"/>
</dbReference>
<reference evidence="4" key="1">
    <citation type="submission" date="2020-04" db="EMBL/GenBank/DDBJ databases">
        <authorList>
            <person name="Zhang T."/>
        </authorList>
    </citation>
    <scope>NUCLEOTIDE SEQUENCE</scope>
    <source>
        <strain evidence="4">HKST-UBA02</strain>
    </source>
</reference>
<sequence>MSRERAFAAEIIESGASALGRFAAERLFELAPETRTQFADGATETWKSHLSSRLVELAVAVRLGEPRLFVNRVLWARRAFVSRNVPVDYLATSLGALEEVLDRELTAEVSSFAAPYIEAARETLAREAVGPGMAGSGPGDGSGAAGGLAGELAVDEQTLRYLAAVLEGNARDAVDFLVSLVESGTHPREVISNVLVPAQREIGRMWHSADSDVAEEHLLTATTLRALSVLGTLGSVEANNGKTVVIASVQGNQHDIAVHALGIFFEWAGWKSIVLGANVPTVDLVRAVQYFGADLLVLSVALGTQLRAALRAVEAVRSIPEFQLPVLVGGPAFDDGDDLHIRIGADARASSLEAAVEQGLQLVTRTD</sequence>
<protein>
    <submittedName>
        <fullName evidence="4">Cobalamin-dependent protein</fullName>
    </submittedName>
</protein>
<dbReference type="Pfam" id="PF02607">
    <property type="entry name" value="B12-binding_2"/>
    <property type="match status" value="1"/>
</dbReference>
<evidence type="ECO:0000313" key="4">
    <source>
        <dbReference type="EMBL" id="MCA9754615.1"/>
    </source>
</evidence>
<evidence type="ECO:0000256" key="2">
    <source>
        <dbReference type="ARBA" id="ARBA00023285"/>
    </source>
</evidence>
<dbReference type="InterPro" id="IPR050554">
    <property type="entry name" value="Met_Synthase/Corrinoid"/>
</dbReference>
<reference evidence="4" key="2">
    <citation type="journal article" date="2021" name="Microbiome">
        <title>Successional dynamics and alternative stable states in a saline activated sludge microbial community over 9 years.</title>
        <authorList>
            <person name="Wang Y."/>
            <person name="Ye J."/>
            <person name="Ju F."/>
            <person name="Liu L."/>
            <person name="Boyd J.A."/>
            <person name="Deng Y."/>
            <person name="Parks D.H."/>
            <person name="Jiang X."/>
            <person name="Yin X."/>
            <person name="Woodcroft B.J."/>
            <person name="Tyson G.W."/>
            <person name="Hugenholtz P."/>
            <person name="Polz M.F."/>
            <person name="Zhang T."/>
        </authorList>
    </citation>
    <scope>NUCLEOTIDE SEQUENCE</scope>
    <source>
        <strain evidence="4">HKST-UBA02</strain>
    </source>
</reference>
<dbReference type="Pfam" id="PF02310">
    <property type="entry name" value="B12-binding"/>
    <property type="match status" value="1"/>
</dbReference>
<accession>A0A956N8F1</accession>
<name>A0A956N8F1_UNCEI</name>
<dbReference type="AlphaFoldDB" id="A0A956N8F1"/>
<comment type="caution">
    <text evidence="4">The sequence shown here is derived from an EMBL/GenBank/DDBJ whole genome shotgun (WGS) entry which is preliminary data.</text>
</comment>
<dbReference type="GO" id="GO:0005829">
    <property type="term" value="C:cytosol"/>
    <property type="evidence" value="ECO:0007669"/>
    <property type="project" value="TreeGrafter"/>
</dbReference>
<organism evidence="4 5">
    <name type="scientific">Eiseniibacteriota bacterium</name>
    <dbReference type="NCBI Taxonomy" id="2212470"/>
    <lineage>
        <taxon>Bacteria</taxon>
        <taxon>Candidatus Eiseniibacteriota</taxon>
    </lineage>
</organism>
<dbReference type="Gene3D" id="1.10.1240.10">
    <property type="entry name" value="Methionine synthase domain"/>
    <property type="match status" value="1"/>
</dbReference>